<evidence type="ECO:0000256" key="6">
    <source>
        <dbReference type="SAM" id="Phobius"/>
    </source>
</evidence>
<proteinExistence type="predicted"/>
<evidence type="ECO:0000256" key="3">
    <source>
        <dbReference type="PIRSR" id="PIRSR637359-1"/>
    </source>
</evidence>
<dbReference type="EMBL" id="NEDP02076736">
    <property type="protein sequence ID" value="OWF35226.1"/>
    <property type="molecule type" value="Genomic_DNA"/>
</dbReference>
<dbReference type="OrthoDB" id="411451at2759"/>
<comment type="caution">
    <text evidence="8">The sequence shown here is derived from an EMBL/GenBank/DDBJ whole genome shotgun (WGS) entry which is preliminary data.</text>
</comment>
<sequence>MRKVYPRGPLSYFRRSKFCSILFTLSFILLCFVFLIYENGNVVEIPSYESPANQEKYSEQDLSYRKLPTELNALDFFGSRRHNRNLQHLYSKDLFDEKRKKDLTTMIYKKGRNQMKSERKVVSNLQQRGLFNVPKKTIAAKVGDTPSSQEVTDYYNFEGYRTTSSDDSVESEQIGVPCKKLPKVIIIGVKKCGTRALLEFLRIHPEVKATGPEPHFFDRYYDHGLEWYRDLMPETNDEQTTIEKTPRYFVTKEVPKRVFNMSRDVKLVLIVRDPVTRAISDYTQVASKRASMKPFEQMALSNNHTGLVDTSWPVIKIGIYAKHLEEWLRYFPLEQFHFVNGENIVKNPSEEMFKLQDFLGLRRYINDSHFYMNDTRGFPCIQKTGSKYPHCLVGTKGRKHPYVDPNVIKRLQDFYRPFNKKFYQMTNIDFGWP</sequence>
<feature type="disulfide bond" evidence="5">
    <location>
        <begin position="380"/>
        <end position="391"/>
    </location>
</feature>
<name>A0A210PFK2_MIZYE</name>
<feature type="binding site" evidence="4">
    <location>
        <position position="280"/>
    </location>
    <ligand>
        <name>3'-phosphoadenylyl sulfate</name>
        <dbReference type="ChEBI" id="CHEBI:58339"/>
    </ligand>
</feature>
<reference evidence="8 9" key="1">
    <citation type="journal article" date="2017" name="Nat. Ecol. Evol.">
        <title>Scallop genome provides insights into evolution of bilaterian karyotype and development.</title>
        <authorList>
            <person name="Wang S."/>
            <person name="Zhang J."/>
            <person name="Jiao W."/>
            <person name="Li J."/>
            <person name="Xun X."/>
            <person name="Sun Y."/>
            <person name="Guo X."/>
            <person name="Huan P."/>
            <person name="Dong B."/>
            <person name="Zhang L."/>
            <person name="Hu X."/>
            <person name="Sun X."/>
            <person name="Wang J."/>
            <person name="Zhao C."/>
            <person name="Wang Y."/>
            <person name="Wang D."/>
            <person name="Huang X."/>
            <person name="Wang R."/>
            <person name="Lv J."/>
            <person name="Li Y."/>
            <person name="Zhang Z."/>
            <person name="Liu B."/>
            <person name="Lu W."/>
            <person name="Hui Y."/>
            <person name="Liang J."/>
            <person name="Zhou Z."/>
            <person name="Hou R."/>
            <person name="Li X."/>
            <person name="Liu Y."/>
            <person name="Li H."/>
            <person name="Ning X."/>
            <person name="Lin Y."/>
            <person name="Zhao L."/>
            <person name="Xing Q."/>
            <person name="Dou J."/>
            <person name="Li Y."/>
            <person name="Mao J."/>
            <person name="Guo H."/>
            <person name="Dou H."/>
            <person name="Li T."/>
            <person name="Mu C."/>
            <person name="Jiang W."/>
            <person name="Fu Q."/>
            <person name="Fu X."/>
            <person name="Miao Y."/>
            <person name="Liu J."/>
            <person name="Yu Q."/>
            <person name="Li R."/>
            <person name="Liao H."/>
            <person name="Li X."/>
            <person name="Kong Y."/>
            <person name="Jiang Z."/>
            <person name="Chourrout D."/>
            <person name="Li R."/>
            <person name="Bao Z."/>
        </authorList>
    </citation>
    <scope>NUCLEOTIDE SEQUENCE [LARGE SCALE GENOMIC DNA]</scope>
    <source>
        <strain evidence="8 9">PY_sf001</strain>
    </source>
</reference>
<keyword evidence="6" id="KW-0472">Membrane</keyword>
<dbReference type="InterPro" id="IPR037359">
    <property type="entry name" value="NST/OST"/>
</dbReference>
<dbReference type="Pfam" id="PF00685">
    <property type="entry name" value="Sulfotransfer_1"/>
    <property type="match status" value="1"/>
</dbReference>
<dbReference type="STRING" id="6573.A0A210PFK2"/>
<keyword evidence="2" id="KW-0325">Glycoprotein</keyword>
<keyword evidence="9" id="KW-1185">Reference proteome</keyword>
<feature type="domain" description="Sulfotransferase" evidence="7">
    <location>
        <begin position="182"/>
        <end position="423"/>
    </location>
</feature>
<organism evidence="8 9">
    <name type="scientific">Mizuhopecten yessoensis</name>
    <name type="common">Japanese scallop</name>
    <name type="synonym">Patinopecten yessoensis</name>
    <dbReference type="NCBI Taxonomy" id="6573"/>
    <lineage>
        <taxon>Eukaryota</taxon>
        <taxon>Metazoa</taxon>
        <taxon>Spiralia</taxon>
        <taxon>Lophotrochozoa</taxon>
        <taxon>Mollusca</taxon>
        <taxon>Bivalvia</taxon>
        <taxon>Autobranchia</taxon>
        <taxon>Pteriomorphia</taxon>
        <taxon>Pectinida</taxon>
        <taxon>Pectinoidea</taxon>
        <taxon>Pectinidae</taxon>
        <taxon>Mizuhopecten</taxon>
    </lineage>
</organism>
<dbReference type="AlphaFoldDB" id="A0A210PFK2"/>
<dbReference type="GO" id="GO:0008467">
    <property type="term" value="F:[heparan sulfate]-glucosamine 3-sulfotransferase activity"/>
    <property type="evidence" value="ECO:0007669"/>
    <property type="project" value="TreeGrafter"/>
</dbReference>
<dbReference type="InterPro" id="IPR027417">
    <property type="entry name" value="P-loop_NTPase"/>
</dbReference>
<evidence type="ECO:0000256" key="2">
    <source>
        <dbReference type="ARBA" id="ARBA00023180"/>
    </source>
</evidence>
<evidence type="ECO:0000256" key="5">
    <source>
        <dbReference type="PIRSR" id="PIRSR637359-3"/>
    </source>
</evidence>
<dbReference type="Proteomes" id="UP000242188">
    <property type="component" value="Unassembled WGS sequence"/>
</dbReference>
<evidence type="ECO:0000256" key="4">
    <source>
        <dbReference type="PIRSR" id="PIRSR637359-2"/>
    </source>
</evidence>
<dbReference type="Gene3D" id="3.40.50.300">
    <property type="entry name" value="P-loop containing nucleotide triphosphate hydrolases"/>
    <property type="match status" value="1"/>
</dbReference>
<keyword evidence="6" id="KW-0812">Transmembrane</keyword>
<keyword evidence="1 8" id="KW-0808">Transferase</keyword>
<evidence type="ECO:0000313" key="8">
    <source>
        <dbReference type="EMBL" id="OWF35226.1"/>
    </source>
</evidence>
<evidence type="ECO:0000313" key="9">
    <source>
        <dbReference type="Proteomes" id="UP000242188"/>
    </source>
</evidence>
<feature type="binding site" evidence="4">
    <location>
        <position position="272"/>
    </location>
    <ligand>
        <name>3'-phosphoadenylyl sulfate</name>
        <dbReference type="ChEBI" id="CHEBI:58339"/>
    </ligand>
</feature>
<keyword evidence="6" id="KW-1133">Transmembrane helix</keyword>
<feature type="binding site" evidence="4">
    <location>
        <begin position="191"/>
        <end position="195"/>
    </location>
    <ligand>
        <name>3'-phosphoadenylyl sulfate</name>
        <dbReference type="ChEBI" id="CHEBI:58339"/>
    </ligand>
</feature>
<feature type="transmembrane region" description="Helical" evidence="6">
    <location>
        <begin position="21"/>
        <end position="37"/>
    </location>
</feature>
<protein>
    <submittedName>
        <fullName evidence="8">Heparan sulfate glucosamine 3-O-sulfotransferase 3A1</fullName>
    </submittedName>
</protein>
<accession>A0A210PFK2</accession>
<gene>
    <name evidence="8" type="ORF">KP79_PYT05977</name>
</gene>
<evidence type="ECO:0000259" key="7">
    <source>
        <dbReference type="Pfam" id="PF00685"/>
    </source>
</evidence>
<dbReference type="FunFam" id="3.40.50.300:FF:002997">
    <property type="entry name" value="Sulfotransferase"/>
    <property type="match status" value="1"/>
</dbReference>
<dbReference type="InterPro" id="IPR000863">
    <property type="entry name" value="Sulfotransferase_dom"/>
</dbReference>
<dbReference type="PANTHER" id="PTHR10605">
    <property type="entry name" value="HEPARAN SULFATE SULFOTRANSFERASE"/>
    <property type="match status" value="1"/>
</dbReference>
<dbReference type="PANTHER" id="PTHR10605:SF72">
    <property type="entry name" value="HEPARAN SULFATE 3-O SULFOTRANSFERASE-B, ISOFORM A"/>
    <property type="match status" value="1"/>
</dbReference>
<keyword evidence="5" id="KW-1015">Disulfide bond</keyword>
<dbReference type="SUPFAM" id="SSF52540">
    <property type="entry name" value="P-loop containing nucleoside triphosphate hydrolases"/>
    <property type="match status" value="1"/>
</dbReference>
<feature type="binding site" evidence="4">
    <location>
        <begin position="396"/>
        <end position="400"/>
    </location>
    <ligand>
        <name>3'-phosphoadenylyl sulfate</name>
        <dbReference type="ChEBI" id="CHEBI:58339"/>
    </ligand>
</feature>
<feature type="active site" description="For sulfotransferase activity" evidence="3">
    <location>
        <position position="191"/>
    </location>
</feature>
<evidence type="ECO:0000256" key="1">
    <source>
        <dbReference type="ARBA" id="ARBA00022679"/>
    </source>
</evidence>